<proteinExistence type="predicted"/>
<protein>
    <submittedName>
        <fullName evidence="2">Uncharacterized protein</fullName>
    </submittedName>
</protein>
<sequence length="246" mass="26405">MSMLTKGAALSRAALIALYDSSPMNTVAAPETILPPWHKVSPRRAAFWLPMITVEAPEPVLASAPTPVHNAGSPTRAAGRLSMSTVFSPEVMGPPTCGVGPGFTKGQDWMSPTRAAGGTSLFLPYSARKYLVSPASCGKSNPSLSLSHCLCRPCRRACASRQRRIERTGGLLRARVGAEGPRRIASWCRPGCTPGRRRDRAAPWGTRPPRRPTQAGGSRGVGVYCLPHSSYLAKSRSTYRGRQRPN</sequence>
<name>A0A250J559_9BACT</name>
<evidence type="ECO:0000256" key="1">
    <source>
        <dbReference type="SAM" id="MobiDB-lite"/>
    </source>
</evidence>
<organism evidence="2 3">
    <name type="scientific">Cystobacter fuscus</name>
    <dbReference type="NCBI Taxonomy" id="43"/>
    <lineage>
        <taxon>Bacteria</taxon>
        <taxon>Pseudomonadati</taxon>
        <taxon>Myxococcota</taxon>
        <taxon>Myxococcia</taxon>
        <taxon>Myxococcales</taxon>
        <taxon>Cystobacterineae</taxon>
        <taxon>Archangiaceae</taxon>
        <taxon>Cystobacter</taxon>
    </lineage>
</organism>
<gene>
    <name evidence="2" type="ORF">CYFUS_003956</name>
</gene>
<dbReference type="KEGG" id="cfus:CYFUS_003956"/>
<accession>A0A250J559</accession>
<dbReference type="EMBL" id="CP022098">
    <property type="protein sequence ID" value="ATB38521.1"/>
    <property type="molecule type" value="Genomic_DNA"/>
</dbReference>
<dbReference type="Proteomes" id="UP000217257">
    <property type="component" value="Chromosome"/>
</dbReference>
<evidence type="ECO:0000313" key="2">
    <source>
        <dbReference type="EMBL" id="ATB38521.1"/>
    </source>
</evidence>
<feature type="region of interest" description="Disordered" evidence="1">
    <location>
        <begin position="195"/>
        <end position="221"/>
    </location>
</feature>
<reference evidence="2 3" key="1">
    <citation type="submission" date="2017-06" db="EMBL/GenBank/DDBJ databases">
        <title>Sequencing and comparative analysis of myxobacterial genomes.</title>
        <authorList>
            <person name="Rupp O."/>
            <person name="Goesmann A."/>
            <person name="Sogaard-Andersen L."/>
        </authorList>
    </citation>
    <scope>NUCLEOTIDE SEQUENCE [LARGE SCALE GENOMIC DNA]</scope>
    <source>
        <strain evidence="2 3">DSM 52655</strain>
    </source>
</reference>
<dbReference type="AlphaFoldDB" id="A0A250J559"/>
<evidence type="ECO:0000313" key="3">
    <source>
        <dbReference type="Proteomes" id="UP000217257"/>
    </source>
</evidence>